<proteinExistence type="predicted"/>
<name>R0L3N4_ANAPL</name>
<evidence type="ECO:0000313" key="3">
    <source>
        <dbReference type="Proteomes" id="UP000296049"/>
    </source>
</evidence>
<keyword evidence="3" id="KW-1185">Reference proteome</keyword>
<reference evidence="3" key="1">
    <citation type="journal article" date="2013" name="Nat. Genet.">
        <title>The duck genome and transcriptome provide insight into an avian influenza virus reservoir species.</title>
        <authorList>
            <person name="Huang Y."/>
            <person name="Li Y."/>
            <person name="Burt D.W."/>
            <person name="Chen H."/>
            <person name="Zhang Y."/>
            <person name="Qian W."/>
            <person name="Kim H."/>
            <person name="Gan S."/>
            <person name="Zhao Y."/>
            <person name="Li J."/>
            <person name="Yi K."/>
            <person name="Feng H."/>
            <person name="Zhu P."/>
            <person name="Li B."/>
            <person name="Liu Q."/>
            <person name="Fairley S."/>
            <person name="Magor K.E."/>
            <person name="Du Z."/>
            <person name="Hu X."/>
            <person name="Goodman L."/>
            <person name="Tafer H."/>
            <person name="Vignal A."/>
            <person name="Lee T."/>
            <person name="Kim K.W."/>
            <person name="Sheng Z."/>
            <person name="An Y."/>
            <person name="Searle S."/>
            <person name="Herrero J."/>
            <person name="Groenen M.A."/>
            <person name="Crooijmans R.P."/>
            <person name="Faraut T."/>
            <person name="Cai Q."/>
            <person name="Webster R.G."/>
            <person name="Aldridge J.R."/>
            <person name="Warren W.C."/>
            <person name="Bartschat S."/>
            <person name="Kehr S."/>
            <person name="Marz M."/>
            <person name="Stadler P.F."/>
            <person name="Smith J."/>
            <person name="Kraus R.H."/>
            <person name="Zhao Y."/>
            <person name="Ren L."/>
            <person name="Fei J."/>
            <person name="Morisson M."/>
            <person name="Kaiser P."/>
            <person name="Griffin D.K."/>
            <person name="Rao M."/>
            <person name="Pitel F."/>
            <person name="Wang J."/>
            <person name="Li N."/>
        </authorList>
    </citation>
    <scope>NUCLEOTIDE SEQUENCE [LARGE SCALE GENOMIC DNA]</scope>
</reference>
<feature type="region of interest" description="Disordered" evidence="1">
    <location>
        <begin position="200"/>
        <end position="226"/>
    </location>
</feature>
<sequence>MEQVQTAQAFGHVNLFRWKTCAAPLPAAGESPGPTGGFGGWQGANPRAGPRGSLQPPAEPRGSSTCSRWMQSYPVQRCPEKAKTEQADQQRGTGHGTMRGSTRGTCGSDSPGTGTCLSPLPKNRAEMPPNFKASRAAGLFAVAARGQPAVHPQQEGAGRSRTPLCTQQPRVKAGFIPGHLEKLLSMAGASLGTQCPGNGSYAGKPGEAGETQKVKPAHLQSPERKAARAVRGSRWACAPRCYPTAAPRVPASLSKSPCSATESKSSFI</sequence>
<dbReference type="Proteomes" id="UP000296049">
    <property type="component" value="Unassembled WGS sequence"/>
</dbReference>
<protein>
    <submittedName>
        <fullName evidence="2">Uncharacterized protein</fullName>
    </submittedName>
</protein>
<feature type="region of interest" description="Disordered" evidence="1">
    <location>
        <begin position="246"/>
        <end position="268"/>
    </location>
</feature>
<evidence type="ECO:0000256" key="1">
    <source>
        <dbReference type="SAM" id="MobiDB-lite"/>
    </source>
</evidence>
<dbReference type="EMBL" id="KB744553">
    <property type="protein sequence ID" value="EOA94852.1"/>
    <property type="molecule type" value="Genomic_DNA"/>
</dbReference>
<feature type="compositionally biased region" description="Polar residues" evidence="1">
    <location>
        <begin position="99"/>
        <end position="116"/>
    </location>
</feature>
<feature type="compositionally biased region" description="Polar residues" evidence="1">
    <location>
        <begin position="62"/>
        <end position="74"/>
    </location>
</feature>
<feature type="region of interest" description="Disordered" evidence="1">
    <location>
        <begin position="24"/>
        <end position="124"/>
    </location>
</feature>
<feature type="compositionally biased region" description="Polar residues" evidence="1">
    <location>
        <begin position="253"/>
        <end position="268"/>
    </location>
</feature>
<evidence type="ECO:0000313" key="2">
    <source>
        <dbReference type="EMBL" id="EOA94852.1"/>
    </source>
</evidence>
<organism evidence="2 3">
    <name type="scientific">Anas platyrhynchos</name>
    <name type="common">Mallard</name>
    <name type="synonym">Anas boschas</name>
    <dbReference type="NCBI Taxonomy" id="8839"/>
    <lineage>
        <taxon>Eukaryota</taxon>
        <taxon>Metazoa</taxon>
        <taxon>Chordata</taxon>
        <taxon>Craniata</taxon>
        <taxon>Vertebrata</taxon>
        <taxon>Euteleostomi</taxon>
        <taxon>Archelosauria</taxon>
        <taxon>Archosauria</taxon>
        <taxon>Dinosauria</taxon>
        <taxon>Saurischia</taxon>
        <taxon>Theropoda</taxon>
        <taxon>Coelurosauria</taxon>
        <taxon>Aves</taxon>
        <taxon>Neognathae</taxon>
        <taxon>Galloanserae</taxon>
        <taxon>Anseriformes</taxon>
        <taxon>Anatidae</taxon>
        <taxon>Anatinae</taxon>
        <taxon>Anas</taxon>
    </lineage>
</organism>
<feature type="compositionally biased region" description="Basic and acidic residues" evidence="1">
    <location>
        <begin position="78"/>
        <end position="88"/>
    </location>
</feature>
<accession>R0L3N4</accession>
<dbReference type="AlphaFoldDB" id="R0L3N4"/>
<gene>
    <name evidence="2" type="ORF">Anapl_12072</name>
</gene>